<dbReference type="SMART" id="SM00320">
    <property type="entry name" value="WD40"/>
    <property type="match status" value="5"/>
</dbReference>
<evidence type="ECO:0000256" key="9">
    <source>
        <dbReference type="ARBA" id="ARBA00023132"/>
    </source>
</evidence>
<dbReference type="PROSITE" id="PS50294">
    <property type="entry name" value="WD_REPEATS_REGION"/>
    <property type="match status" value="2"/>
</dbReference>
<dbReference type="SUPFAM" id="SSF50978">
    <property type="entry name" value="WD40 repeat-like"/>
    <property type="match status" value="1"/>
</dbReference>
<protein>
    <submittedName>
        <fullName evidence="13">Uncharacterized protein</fullName>
    </submittedName>
</protein>
<keyword evidence="10" id="KW-0539">Nucleus</keyword>
<dbReference type="InterPro" id="IPR020472">
    <property type="entry name" value="WD40_PAC1"/>
</dbReference>
<gene>
    <name evidence="13" type="ORF">BS47DRAFT_1346982</name>
</gene>
<dbReference type="OrthoDB" id="5566198at2759"/>
<evidence type="ECO:0000256" key="12">
    <source>
        <dbReference type="SAM" id="MobiDB-lite"/>
    </source>
</evidence>
<keyword evidence="3" id="KW-0813">Transport</keyword>
<evidence type="ECO:0000256" key="6">
    <source>
        <dbReference type="ARBA" id="ARBA00022816"/>
    </source>
</evidence>
<dbReference type="Pfam" id="PF00400">
    <property type="entry name" value="WD40"/>
    <property type="match status" value="3"/>
</dbReference>
<dbReference type="InterPro" id="IPR015943">
    <property type="entry name" value="WD40/YVTN_repeat-like_dom_sf"/>
</dbReference>
<accession>A0A9P6AT79</accession>
<organism evidence="13 14">
    <name type="scientific">Hydnum rufescens UP504</name>
    <dbReference type="NCBI Taxonomy" id="1448309"/>
    <lineage>
        <taxon>Eukaryota</taxon>
        <taxon>Fungi</taxon>
        <taxon>Dikarya</taxon>
        <taxon>Basidiomycota</taxon>
        <taxon>Agaricomycotina</taxon>
        <taxon>Agaricomycetes</taxon>
        <taxon>Cantharellales</taxon>
        <taxon>Hydnaceae</taxon>
        <taxon>Hydnum</taxon>
    </lineage>
</organism>
<proteinExistence type="inferred from homology"/>
<feature type="region of interest" description="Disordered" evidence="12">
    <location>
        <begin position="187"/>
        <end position="214"/>
    </location>
</feature>
<dbReference type="PANTHER" id="PTHR11024">
    <property type="entry name" value="NUCLEAR PORE COMPLEX PROTEIN SEC13 / SEH1 FAMILY MEMBER"/>
    <property type="match status" value="1"/>
</dbReference>
<name>A0A9P6AT79_9AGAM</name>
<evidence type="ECO:0000256" key="3">
    <source>
        <dbReference type="ARBA" id="ARBA00022448"/>
    </source>
</evidence>
<feature type="region of interest" description="Disordered" evidence="12">
    <location>
        <begin position="377"/>
        <end position="397"/>
    </location>
</feature>
<sequence length="397" mass="43803">MLQASVLPLGQQEVLTDCAYDYYGLRLAVSGMDSKIKLLRMNETTGEWSMEIEWKAHDAPITRVSWAHPEHGSLVASSSFDRTVKIWQENNRNASAVQSLKWVERAVLTEAKGSVRSIEFAPSYFGLKLATLSTDSFLRIYECLEIYNASSWQLVEEIDIVSFGGSPTPLASVSTPTAVAMNIEEGSPPQQGIRGPGTPTFNGQARPSGGSREADSGWCLSWSKDKWWGEILAIAAGPSSTLKLVAFPPAPQRPILVAKLIPEENRGVVPLSITCVSWAPMAGRSYHLIATGSRDSFVRIWKLKPTNNFTQTFSGDEYKNQWTATCVGEFEDHKSAVGRLEWNVTGTVLSSAGDDGQVRFWKALSNVWRRVGSFNTHHEEDHSNTGTPREDDSMMIG</sequence>
<dbReference type="PANTHER" id="PTHR11024:SF3">
    <property type="entry name" value="NUCLEOPORIN SEH1"/>
    <property type="match status" value="1"/>
</dbReference>
<dbReference type="Gene3D" id="2.130.10.10">
    <property type="entry name" value="YVTN repeat-like/Quinoprotein amine dehydrogenase"/>
    <property type="match status" value="1"/>
</dbReference>
<keyword evidence="4 11" id="KW-0853">WD repeat</keyword>
<dbReference type="AlphaFoldDB" id="A0A9P6AT79"/>
<evidence type="ECO:0000256" key="10">
    <source>
        <dbReference type="ARBA" id="ARBA00023242"/>
    </source>
</evidence>
<evidence type="ECO:0000256" key="8">
    <source>
        <dbReference type="ARBA" id="ARBA00023010"/>
    </source>
</evidence>
<keyword evidence="6" id="KW-0509">mRNA transport</keyword>
<dbReference type="PROSITE" id="PS50082">
    <property type="entry name" value="WD_REPEATS_2"/>
    <property type="match status" value="2"/>
</dbReference>
<evidence type="ECO:0000256" key="4">
    <source>
        <dbReference type="ARBA" id="ARBA00022574"/>
    </source>
</evidence>
<dbReference type="EMBL" id="MU129003">
    <property type="protein sequence ID" value="KAF9511262.1"/>
    <property type="molecule type" value="Genomic_DNA"/>
</dbReference>
<dbReference type="Proteomes" id="UP000886523">
    <property type="component" value="Unassembled WGS sequence"/>
</dbReference>
<keyword evidence="5" id="KW-0677">Repeat</keyword>
<evidence type="ECO:0000256" key="5">
    <source>
        <dbReference type="ARBA" id="ARBA00022737"/>
    </source>
</evidence>
<dbReference type="InterPro" id="IPR037363">
    <property type="entry name" value="Sec13/Seh1_fam"/>
</dbReference>
<keyword evidence="8" id="KW-0811">Translocation</keyword>
<dbReference type="PRINTS" id="PR00320">
    <property type="entry name" value="GPROTEINBRPT"/>
</dbReference>
<dbReference type="GO" id="GO:0015031">
    <property type="term" value="P:protein transport"/>
    <property type="evidence" value="ECO:0007669"/>
    <property type="project" value="UniProtKB-KW"/>
</dbReference>
<evidence type="ECO:0000256" key="2">
    <source>
        <dbReference type="ARBA" id="ARBA00010102"/>
    </source>
</evidence>
<keyword evidence="9" id="KW-0906">Nuclear pore complex</keyword>
<dbReference type="GO" id="GO:0031080">
    <property type="term" value="C:nuclear pore outer ring"/>
    <property type="evidence" value="ECO:0007669"/>
    <property type="project" value="TreeGrafter"/>
</dbReference>
<evidence type="ECO:0000256" key="11">
    <source>
        <dbReference type="PROSITE-ProRule" id="PRU00221"/>
    </source>
</evidence>
<dbReference type="GO" id="GO:1904263">
    <property type="term" value="P:positive regulation of TORC1 signaling"/>
    <property type="evidence" value="ECO:0007669"/>
    <property type="project" value="TreeGrafter"/>
</dbReference>
<evidence type="ECO:0000256" key="1">
    <source>
        <dbReference type="ARBA" id="ARBA00004567"/>
    </source>
</evidence>
<feature type="repeat" description="WD" evidence="11">
    <location>
        <begin position="54"/>
        <end position="97"/>
    </location>
</feature>
<dbReference type="GO" id="GO:0005198">
    <property type="term" value="F:structural molecule activity"/>
    <property type="evidence" value="ECO:0007669"/>
    <property type="project" value="InterPro"/>
</dbReference>
<keyword evidence="7" id="KW-0653">Protein transport</keyword>
<evidence type="ECO:0000313" key="13">
    <source>
        <dbReference type="EMBL" id="KAF9511262.1"/>
    </source>
</evidence>
<dbReference type="InterPro" id="IPR036322">
    <property type="entry name" value="WD40_repeat_dom_sf"/>
</dbReference>
<reference evidence="13" key="1">
    <citation type="journal article" date="2020" name="Nat. Commun.">
        <title>Large-scale genome sequencing of mycorrhizal fungi provides insights into the early evolution of symbiotic traits.</title>
        <authorList>
            <person name="Miyauchi S."/>
            <person name="Kiss E."/>
            <person name="Kuo A."/>
            <person name="Drula E."/>
            <person name="Kohler A."/>
            <person name="Sanchez-Garcia M."/>
            <person name="Morin E."/>
            <person name="Andreopoulos B."/>
            <person name="Barry K.W."/>
            <person name="Bonito G."/>
            <person name="Buee M."/>
            <person name="Carver A."/>
            <person name="Chen C."/>
            <person name="Cichocki N."/>
            <person name="Clum A."/>
            <person name="Culley D."/>
            <person name="Crous P.W."/>
            <person name="Fauchery L."/>
            <person name="Girlanda M."/>
            <person name="Hayes R.D."/>
            <person name="Keri Z."/>
            <person name="LaButti K."/>
            <person name="Lipzen A."/>
            <person name="Lombard V."/>
            <person name="Magnuson J."/>
            <person name="Maillard F."/>
            <person name="Murat C."/>
            <person name="Nolan M."/>
            <person name="Ohm R.A."/>
            <person name="Pangilinan J."/>
            <person name="Pereira M.F."/>
            <person name="Perotto S."/>
            <person name="Peter M."/>
            <person name="Pfister S."/>
            <person name="Riley R."/>
            <person name="Sitrit Y."/>
            <person name="Stielow J.B."/>
            <person name="Szollosi G."/>
            <person name="Zifcakova L."/>
            <person name="Stursova M."/>
            <person name="Spatafora J.W."/>
            <person name="Tedersoo L."/>
            <person name="Vaario L.M."/>
            <person name="Yamada A."/>
            <person name="Yan M."/>
            <person name="Wang P."/>
            <person name="Xu J."/>
            <person name="Bruns T."/>
            <person name="Baldrian P."/>
            <person name="Vilgalys R."/>
            <person name="Dunand C."/>
            <person name="Henrissat B."/>
            <person name="Grigoriev I.V."/>
            <person name="Hibbett D."/>
            <person name="Nagy L.G."/>
            <person name="Martin F.M."/>
        </authorList>
    </citation>
    <scope>NUCLEOTIDE SEQUENCE</scope>
    <source>
        <strain evidence="13">UP504</strain>
    </source>
</reference>
<comment type="caution">
    <text evidence="13">The sequence shown here is derived from an EMBL/GenBank/DDBJ whole genome shotgun (WGS) entry which is preliminary data.</text>
</comment>
<evidence type="ECO:0000313" key="14">
    <source>
        <dbReference type="Proteomes" id="UP000886523"/>
    </source>
</evidence>
<dbReference type="GO" id="GO:0034198">
    <property type="term" value="P:cellular response to amino acid starvation"/>
    <property type="evidence" value="ECO:0007669"/>
    <property type="project" value="TreeGrafter"/>
</dbReference>
<evidence type="ECO:0000256" key="7">
    <source>
        <dbReference type="ARBA" id="ARBA00022927"/>
    </source>
</evidence>
<comment type="similarity">
    <text evidence="2">Belongs to the WD repeat SEC13 family.</text>
</comment>
<keyword evidence="14" id="KW-1185">Reference proteome</keyword>
<comment type="subcellular location">
    <subcellularLocation>
        <location evidence="1">Nucleus</location>
        <location evidence="1">Nuclear pore complex</location>
    </subcellularLocation>
</comment>
<dbReference type="GO" id="GO:0035859">
    <property type="term" value="C:Seh1-associated complex"/>
    <property type="evidence" value="ECO:0007669"/>
    <property type="project" value="TreeGrafter"/>
</dbReference>
<dbReference type="InterPro" id="IPR001680">
    <property type="entry name" value="WD40_rpt"/>
</dbReference>
<dbReference type="GO" id="GO:0051028">
    <property type="term" value="P:mRNA transport"/>
    <property type="evidence" value="ECO:0007669"/>
    <property type="project" value="UniProtKB-KW"/>
</dbReference>
<feature type="repeat" description="WD" evidence="11">
    <location>
        <begin position="330"/>
        <end position="362"/>
    </location>
</feature>